<evidence type="ECO:0000256" key="2">
    <source>
        <dbReference type="SAM" id="Phobius"/>
    </source>
</evidence>
<dbReference type="OrthoDB" id="2399624at2759"/>
<feature type="region of interest" description="Disordered" evidence="1">
    <location>
        <begin position="77"/>
        <end position="100"/>
    </location>
</feature>
<organism evidence="3 4">
    <name type="scientific">Mortierella alpina</name>
    <name type="common">Oleaginous fungus</name>
    <name type="synonym">Mortierella renispora</name>
    <dbReference type="NCBI Taxonomy" id="64518"/>
    <lineage>
        <taxon>Eukaryota</taxon>
        <taxon>Fungi</taxon>
        <taxon>Fungi incertae sedis</taxon>
        <taxon>Mucoromycota</taxon>
        <taxon>Mortierellomycotina</taxon>
        <taxon>Mortierellomycetes</taxon>
        <taxon>Mortierellales</taxon>
        <taxon>Mortierellaceae</taxon>
        <taxon>Mortierella</taxon>
    </lineage>
</organism>
<feature type="transmembrane region" description="Helical" evidence="2">
    <location>
        <begin position="222"/>
        <end position="243"/>
    </location>
</feature>
<protein>
    <submittedName>
        <fullName evidence="3">Uncharacterized protein</fullName>
    </submittedName>
</protein>
<dbReference type="EMBL" id="JAAAHY010000068">
    <property type="protein sequence ID" value="KAF9967603.1"/>
    <property type="molecule type" value="Genomic_DNA"/>
</dbReference>
<keyword evidence="2" id="KW-1133">Transmembrane helix</keyword>
<keyword evidence="2" id="KW-0472">Membrane</keyword>
<keyword evidence="4" id="KW-1185">Reference proteome</keyword>
<reference evidence="3" key="1">
    <citation type="journal article" date="2020" name="Fungal Divers.">
        <title>Resolving the Mortierellaceae phylogeny through synthesis of multi-gene phylogenetics and phylogenomics.</title>
        <authorList>
            <person name="Vandepol N."/>
            <person name="Liber J."/>
            <person name="Desiro A."/>
            <person name="Na H."/>
            <person name="Kennedy M."/>
            <person name="Barry K."/>
            <person name="Grigoriev I.V."/>
            <person name="Miller A.N."/>
            <person name="O'Donnell K."/>
            <person name="Stajich J.E."/>
            <person name="Bonito G."/>
        </authorList>
    </citation>
    <scope>NUCLEOTIDE SEQUENCE</scope>
    <source>
        <strain evidence="3">CK1249</strain>
    </source>
</reference>
<feature type="compositionally biased region" description="Polar residues" evidence="1">
    <location>
        <begin position="86"/>
        <end position="100"/>
    </location>
</feature>
<name>A0A9P6JDB7_MORAP</name>
<gene>
    <name evidence="3" type="ORF">BGZ70_008900</name>
</gene>
<accession>A0A9P6JDB7</accession>
<proteinExistence type="predicted"/>
<comment type="caution">
    <text evidence="3">The sequence shown here is derived from an EMBL/GenBank/DDBJ whole genome shotgun (WGS) entry which is preliminary data.</text>
</comment>
<evidence type="ECO:0000313" key="3">
    <source>
        <dbReference type="EMBL" id="KAF9967603.1"/>
    </source>
</evidence>
<evidence type="ECO:0000313" key="4">
    <source>
        <dbReference type="Proteomes" id="UP000738359"/>
    </source>
</evidence>
<evidence type="ECO:0000256" key="1">
    <source>
        <dbReference type="SAM" id="MobiDB-lite"/>
    </source>
</evidence>
<keyword evidence="2" id="KW-0812">Transmembrane</keyword>
<feature type="transmembrane region" description="Helical" evidence="2">
    <location>
        <begin position="172"/>
        <end position="192"/>
    </location>
</feature>
<dbReference type="AlphaFoldDB" id="A0A9P6JDB7"/>
<dbReference type="Proteomes" id="UP000738359">
    <property type="component" value="Unassembled WGS sequence"/>
</dbReference>
<sequence length="456" mass="51337">MFTSNPMARLVSLANATKLLRAMPKRTFASSPSAPNIRAASLFTQSNNHPLAASRFSLGRQQPLTSRFFSSSSSSSAAAVKPGLTTPASSPFTKAPKTASSPFVQGQVVRGFSRRAWRAEHEAHFQAAREALHGHKSMMNDHHKHMHDSWRRCGHRGFHYHHHMRRRRPARFLFQMMVLSTILVAVPAVMIFDAPSKTLALVPLTVAGVGGALMLTGRLLYVALPIMAVGGAAVFWCTTMPAANTVKDLKKILERDAKGGQYNSTALSALGSNWEIQSAKNDEWFRWTFPEMGDPKSLDKIDIRMAVFDPNDHSDRKHKAMKFLDKLHDEDDVEGRKRRLKHCKKNKRNGDDKSCSIEDFDLKREGDHLTVHMEVDGEEMMDRKWAKKYLALGQIVDRAAKEIEAAHPGMRLGEQVVLVHKKNTDNDSCWSRWSPYGDLSLRIPFNRTWVNDLSDM</sequence>